<dbReference type="EMBL" id="JADJZA010000009">
    <property type="protein sequence ID" value="MBK9298518.1"/>
    <property type="molecule type" value="Genomic_DNA"/>
</dbReference>
<protein>
    <submittedName>
        <fullName evidence="1">Uncharacterized protein</fullName>
    </submittedName>
</protein>
<organism evidence="1 2">
    <name type="scientific">Candidatus Neomicrothrix subdominans</name>
    <dbReference type="NCBI Taxonomy" id="2954438"/>
    <lineage>
        <taxon>Bacteria</taxon>
        <taxon>Bacillati</taxon>
        <taxon>Actinomycetota</taxon>
        <taxon>Acidimicrobiia</taxon>
        <taxon>Acidimicrobiales</taxon>
        <taxon>Microthrixaceae</taxon>
        <taxon>Candidatus Neomicrothrix</taxon>
    </lineage>
</organism>
<accession>A0A936NDV8</accession>
<proteinExistence type="predicted"/>
<dbReference type="AlphaFoldDB" id="A0A936NDV8"/>
<gene>
    <name evidence="1" type="ORF">IPN02_17165</name>
</gene>
<dbReference type="Proteomes" id="UP000727993">
    <property type="component" value="Unassembled WGS sequence"/>
</dbReference>
<evidence type="ECO:0000313" key="1">
    <source>
        <dbReference type="EMBL" id="MBK9298518.1"/>
    </source>
</evidence>
<evidence type="ECO:0000313" key="2">
    <source>
        <dbReference type="Proteomes" id="UP000727993"/>
    </source>
</evidence>
<reference evidence="1 2" key="1">
    <citation type="submission" date="2020-10" db="EMBL/GenBank/DDBJ databases">
        <title>Connecting structure to function with the recovery of over 1000 high-quality activated sludge metagenome-assembled genomes encoding full-length rRNA genes using long-read sequencing.</title>
        <authorList>
            <person name="Singleton C.M."/>
            <person name="Petriglieri F."/>
            <person name="Kristensen J.M."/>
            <person name="Kirkegaard R.H."/>
            <person name="Michaelsen T.Y."/>
            <person name="Andersen M.H."/>
            <person name="Karst S.M."/>
            <person name="Dueholm M.S."/>
            <person name="Nielsen P.H."/>
            <person name="Albertsen M."/>
        </authorList>
    </citation>
    <scope>NUCLEOTIDE SEQUENCE [LARGE SCALE GENOMIC DNA]</scope>
    <source>
        <strain evidence="1">Lyne_18-Q3-R50-59_MAXAC.006</strain>
    </source>
</reference>
<comment type="caution">
    <text evidence="1">The sequence shown here is derived from an EMBL/GenBank/DDBJ whole genome shotgun (WGS) entry which is preliminary data.</text>
</comment>
<sequence>MSNTKAFTGPAGRHRRASWLRRSGVAVSLSALLLGASCGRTVDEAATDRTTTTETEEAFVATSPPRELTTGEVDDDTIAIVEEYRIDGDQLVPNDDTPIPALTQKAWGRFAALFPAAGRPEIDLLVGIDQDASDGTDGALQNSATDDDKRYLAIDVSGAVEFKELTRTMIHEYAHLLQFRPSALTPGTEDEFCDVYDGGEACPKPGSYLRLWSEAFYPDVTDGDDYPEEQSDIDDRYSATEHVTDDYAATNPAEDMAETFAEWVLLNAPAGPKFVNDDPHYDAPVTGDRVVDQKLRFFDQFPELVDLRANIRGELGLAPLAVPAATG</sequence>
<name>A0A936NDV8_9ACTN</name>